<dbReference type="OrthoDB" id="9802232at2"/>
<keyword evidence="5" id="KW-1185">Reference proteome</keyword>
<dbReference type="UniPathway" id="UPA00120">
    <property type="reaction ID" value="UER00203"/>
</dbReference>
<dbReference type="NCBIfam" id="TIGR01796">
    <property type="entry name" value="CM_mono_aroH"/>
    <property type="match status" value="1"/>
</dbReference>
<dbReference type="GO" id="GO:0004106">
    <property type="term" value="F:chorismate mutase activity"/>
    <property type="evidence" value="ECO:0007669"/>
    <property type="project" value="UniProtKB-UniRule"/>
</dbReference>
<dbReference type="EMBL" id="FQVM01000018">
    <property type="protein sequence ID" value="SHE92518.1"/>
    <property type="molecule type" value="Genomic_DNA"/>
</dbReference>
<reference evidence="4 5" key="1">
    <citation type="submission" date="2016-11" db="EMBL/GenBank/DDBJ databases">
        <authorList>
            <person name="Jaros S."/>
            <person name="Januszkiewicz K."/>
            <person name="Wedrychowicz H."/>
        </authorList>
    </citation>
    <scope>NUCLEOTIDE SEQUENCE [LARGE SCALE GENOMIC DNA]</scope>
    <source>
        <strain evidence="4 5">DSM 2631</strain>
    </source>
</reference>
<dbReference type="Proteomes" id="UP000184035">
    <property type="component" value="Unassembled WGS sequence"/>
</dbReference>
<keyword evidence="3" id="KW-0413">Isomerase</keyword>
<dbReference type="AlphaFoldDB" id="A0A1M4XGG0"/>
<evidence type="ECO:0000256" key="1">
    <source>
        <dbReference type="NCBIfam" id="TIGR01796"/>
    </source>
</evidence>
<sequence>MIALRGATTILNNSEEDIKTESIKLFNEIIKENNLDLNKIISIIFSCTDDIDKEYPGKFIRENFDIKYVSIMHFNEMKVNKPSYLPMCIRLSIYYNDTIKQENVKHIYLNEAKVLRKDLVK</sequence>
<evidence type="ECO:0000313" key="5">
    <source>
        <dbReference type="Proteomes" id="UP000184035"/>
    </source>
</evidence>
<evidence type="ECO:0000256" key="2">
    <source>
        <dbReference type="PIRSR" id="PIRSR005965-1"/>
    </source>
</evidence>
<dbReference type="Pfam" id="PF07736">
    <property type="entry name" value="CM_1"/>
    <property type="match status" value="1"/>
</dbReference>
<dbReference type="PANTHER" id="PTHR21164:SF0">
    <property type="entry name" value="CHORISMATE MUTASE AROH"/>
    <property type="match status" value="1"/>
</dbReference>
<feature type="binding site" evidence="2">
    <location>
        <position position="5"/>
    </location>
    <ligand>
        <name>prephenate</name>
        <dbReference type="ChEBI" id="CHEBI:29934"/>
    </ligand>
</feature>
<dbReference type="EC" id="5.4.99.5" evidence="1 3"/>
<dbReference type="GO" id="GO:0046417">
    <property type="term" value="P:chorismate metabolic process"/>
    <property type="evidence" value="ECO:0007669"/>
    <property type="project" value="TreeGrafter"/>
</dbReference>
<dbReference type="SUPFAM" id="SSF55298">
    <property type="entry name" value="YjgF-like"/>
    <property type="match status" value="1"/>
</dbReference>
<proteinExistence type="predicted"/>
<comment type="catalytic activity">
    <reaction evidence="3">
        <text>chorismate = prephenate</text>
        <dbReference type="Rhea" id="RHEA:13897"/>
        <dbReference type="ChEBI" id="CHEBI:29748"/>
        <dbReference type="ChEBI" id="CHEBI:29934"/>
        <dbReference type="EC" id="5.4.99.5"/>
    </reaction>
</comment>
<organism evidence="4 5">
    <name type="scientific">Clostridium fallax</name>
    <dbReference type="NCBI Taxonomy" id="1533"/>
    <lineage>
        <taxon>Bacteria</taxon>
        <taxon>Bacillati</taxon>
        <taxon>Bacillota</taxon>
        <taxon>Clostridia</taxon>
        <taxon>Eubacteriales</taxon>
        <taxon>Clostridiaceae</taxon>
        <taxon>Clostridium</taxon>
    </lineage>
</organism>
<dbReference type="PIRSF" id="PIRSF005965">
    <property type="entry name" value="Chor_mut_AroH"/>
    <property type="match status" value="1"/>
</dbReference>
<dbReference type="Gene3D" id="3.30.1330.40">
    <property type="entry name" value="RutC-like"/>
    <property type="match status" value="1"/>
</dbReference>
<dbReference type="STRING" id="1533.SAMN05443638_11822"/>
<dbReference type="InterPro" id="IPR035959">
    <property type="entry name" value="RutC-like_sf"/>
</dbReference>
<gene>
    <name evidence="4" type="ORF">SAMN05443638_11822</name>
</gene>
<keyword evidence="2 3" id="KW-0057">Aromatic amino acid biosynthesis</keyword>
<feature type="binding site" evidence="2">
    <location>
        <position position="108"/>
    </location>
    <ligand>
        <name>prephenate</name>
        <dbReference type="ChEBI" id="CHEBI:29934"/>
    </ligand>
</feature>
<dbReference type="GO" id="GO:0008652">
    <property type="term" value="P:amino acid biosynthetic process"/>
    <property type="evidence" value="ECO:0007669"/>
    <property type="project" value="UniProtKB-UniRule"/>
</dbReference>
<dbReference type="CDD" id="cd02185">
    <property type="entry name" value="AroH"/>
    <property type="match status" value="1"/>
</dbReference>
<evidence type="ECO:0000256" key="3">
    <source>
        <dbReference type="PROSITE-ProRule" id="PRU00514"/>
    </source>
</evidence>
<protein>
    <recommendedName>
        <fullName evidence="1 3">chorismate mutase</fullName>
        <ecNumber evidence="1 3">5.4.99.5</ecNumber>
    </recommendedName>
</protein>
<dbReference type="GO" id="GO:0009073">
    <property type="term" value="P:aromatic amino acid family biosynthetic process"/>
    <property type="evidence" value="ECO:0007669"/>
    <property type="project" value="UniProtKB-UniRule"/>
</dbReference>
<evidence type="ECO:0000313" key="4">
    <source>
        <dbReference type="EMBL" id="SHE92518.1"/>
    </source>
</evidence>
<dbReference type="InterPro" id="IPR008243">
    <property type="entry name" value="Chorismate_mutase_AroH"/>
</dbReference>
<dbReference type="PROSITE" id="PS51167">
    <property type="entry name" value="CHORISMATE_MUT_1"/>
    <property type="match status" value="1"/>
</dbReference>
<feature type="binding site" evidence="2">
    <location>
        <position position="90"/>
    </location>
    <ligand>
        <name>prephenate</name>
        <dbReference type="ChEBI" id="CHEBI:29934"/>
    </ligand>
</feature>
<keyword evidence="2 3" id="KW-0028">Amino-acid biosynthesis</keyword>
<name>A0A1M4XGG0_9CLOT</name>
<dbReference type="PANTHER" id="PTHR21164">
    <property type="entry name" value="CHORISMATE MUTASE"/>
    <property type="match status" value="1"/>
</dbReference>
<accession>A0A1M4XGG0</accession>
<dbReference type="RefSeq" id="WP_072896618.1">
    <property type="nucleotide sequence ID" value="NZ_FQVM01000018.1"/>
</dbReference>